<dbReference type="AlphaFoldDB" id="A0A0S3QRY6"/>
<dbReference type="Proteomes" id="UP000063234">
    <property type="component" value="Chromosome"/>
</dbReference>
<reference evidence="2" key="1">
    <citation type="journal article" date="2018" name="Science">
        <title>A primordial and reversible TCA cycle in a facultatively chemolithoautotrophic thermophile.</title>
        <authorList>
            <person name="Nunoura T."/>
            <person name="Chikaraishi Y."/>
            <person name="Izaki R."/>
            <person name="Suwa T."/>
            <person name="Sato T."/>
            <person name="Harada T."/>
            <person name="Mori K."/>
            <person name="Kato Y."/>
            <person name="Miyazaki M."/>
            <person name="Shimamura S."/>
            <person name="Yanagawa K."/>
            <person name="Shuto A."/>
            <person name="Ohkouchi N."/>
            <person name="Fujita N."/>
            <person name="Takaki Y."/>
            <person name="Atomi H."/>
            <person name="Takai K."/>
        </authorList>
    </citation>
    <scope>NUCLEOTIDE SEQUENCE [LARGE SCALE GENOMIC DNA]</scope>
    <source>
        <strain evidence="2">DSM 17441 / JCM 13301 / NBRC 103674 / ABI70S6</strain>
    </source>
</reference>
<dbReference type="KEGG" id="ttk:TST_0275"/>
<dbReference type="OrthoDB" id="15642at2"/>
<dbReference type="RefSeq" id="WP_068548962.1">
    <property type="nucleotide sequence ID" value="NZ_AP013035.1"/>
</dbReference>
<organism evidence="1 2">
    <name type="scientific">Thermosulfidibacter takaii (strain DSM 17441 / JCM 13301 / NBRC 103674 / ABI70S6)</name>
    <dbReference type="NCBI Taxonomy" id="1298851"/>
    <lineage>
        <taxon>Bacteria</taxon>
        <taxon>Pseudomonadati</taxon>
        <taxon>Thermosulfidibacterota</taxon>
        <taxon>Thermosulfidibacteria</taxon>
        <taxon>Thermosulfidibacterales</taxon>
        <taxon>Thermosulfidibacteraceae</taxon>
    </lineage>
</organism>
<proteinExistence type="predicted"/>
<dbReference type="EMBL" id="AP013035">
    <property type="protein sequence ID" value="BAT71084.1"/>
    <property type="molecule type" value="Genomic_DNA"/>
</dbReference>
<accession>A0A0S3QRY6</accession>
<keyword evidence="2" id="KW-1185">Reference proteome</keyword>
<protein>
    <recommendedName>
        <fullName evidence="3">CopG family transcriptional regulator</fullName>
    </recommendedName>
</protein>
<gene>
    <name evidence="1" type="ORF">TST_0275</name>
</gene>
<dbReference type="STRING" id="1298851.TST_0275"/>
<sequence length="68" mass="8064">MEGRRSRFEEVTVKISKKDFKLINAVCGGDERKINKLIRYLISESLKNKTTDELLKVVEPSRRRRKQE</sequence>
<evidence type="ECO:0000313" key="2">
    <source>
        <dbReference type="Proteomes" id="UP000063234"/>
    </source>
</evidence>
<name>A0A0S3QRY6_THET7</name>
<evidence type="ECO:0008006" key="3">
    <source>
        <dbReference type="Google" id="ProtNLM"/>
    </source>
</evidence>
<evidence type="ECO:0000313" key="1">
    <source>
        <dbReference type="EMBL" id="BAT71084.1"/>
    </source>
</evidence>